<organism evidence="1 2">
    <name type="scientific">Aneurinibacillus aneurinilyticus</name>
    <name type="common">Bacillus aneurinolyticus</name>
    <dbReference type="NCBI Taxonomy" id="1391"/>
    <lineage>
        <taxon>Bacteria</taxon>
        <taxon>Bacillati</taxon>
        <taxon>Bacillota</taxon>
        <taxon>Bacilli</taxon>
        <taxon>Bacillales</taxon>
        <taxon>Paenibacillaceae</taxon>
        <taxon>Aneurinibacillus group</taxon>
        <taxon>Aneurinibacillus</taxon>
    </lineage>
</organism>
<evidence type="ECO:0000313" key="2">
    <source>
        <dbReference type="Proteomes" id="UP000561326"/>
    </source>
</evidence>
<dbReference type="EMBL" id="JABAGO010000030">
    <property type="protein sequence ID" value="NME99564.1"/>
    <property type="molecule type" value="Genomic_DNA"/>
</dbReference>
<evidence type="ECO:0000313" key="1">
    <source>
        <dbReference type="EMBL" id="NME99564.1"/>
    </source>
</evidence>
<reference evidence="1 2" key="1">
    <citation type="submission" date="2020-04" db="EMBL/GenBank/DDBJ databases">
        <authorList>
            <person name="Hitch T.C.A."/>
            <person name="Wylensek D."/>
            <person name="Clavel T."/>
        </authorList>
    </citation>
    <scope>NUCLEOTIDE SEQUENCE [LARGE SCALE GENOMIC DNA]</scope>
    <source>
        <strain evidence="1 2">WB01_D5_05</strain>
    </source>
</reference>
<gene>
    <name evidence="1" type="ORF">HF838_15095</name>
</gene>
<protein>
    <submittedName>
        <fullName evidence="1">Uncharacterized protein</fullName>
    </submittedName>
</protein>
<dbReference type="Proteomes" id="UP000561326">
    <property type="component" value="Unassembled WGS sequence"/>
</dbReference>
<dbReference type="OrthoDB" id="2679960at2"/>
<dbReference type="AlphaFoldDB" id="A0A848CQ86"/>
<name>A0A848CQ86_ANEAE</name>
<proteinExistence type="predicted"/>
<dbReference type="GeneID" id="92840207"/>
<accession>A0A848CQ86</accession>
<sequence>MRISVSGILVAVFIGIMFGLKMQDDYLYRNTDGQTQGVLRQVISPVAMVESEIAMEQGISEELEIYMKRNFDFSTLKTHWAQYIKGYDVTIDKGNVYIAVRTNLEKPGSQSNYILNAVQGFAKSRLPQGYEHGRITVLGLKGKALTAREL</sequence>
<comment type="caution">
    <text evidence="1">The sequence shown here is derived from an EMBL/GenBank/DDBJ whole genome shotgun (WGS) entry which is preliminary data.</text>
</comment>
<dbReference type="RefSeq" id="WP_021622825.1">
    <property type="nucleotide sequence ID" value="NZ_CABKST010000190.1"/>
</dbReference>